<sequence length="210" mass="24631">PKYESVRSSLFRTRWRQLQTYRPAKKDFMVPDNLQKTLDGQRFLAFDVDIGSRMLGFCSHEGLFRLSISYGIQLSPATIMTDFEDGAIQAFQTRFPNAKCLGCHFHFCNCLWKKAGKLHLRNILNNDGNKHFLASLFALPLIPKDHIQFIFDDFQFNVPQYLNIVRFIKYVEKNINGAIFSPDIWNLFDFIGLRTRTNNPIEDYHNKQNR</sequence>
<dbReference type="AlphaFoldDB" id="A0A815K0F6"/>
<keyword evidence="4" id="KW-1185">Reference proteome</keyword>
<dbReference type="EMBL" id="CAJNOQ010016723">
    <property type="protein sequence ID" value="CAF1386380.1"/>
    <property type="molecule type" value="Genomic_DNA"/>
</dbReference>
<reference evidence="2" key="1">
    <citation type="submission" date="2021-02" db="EMBL/GenBank/DDBJ databases">
        <authorList>
            <person name="Nowell W R."/>
        </authorList>
    </citation>
    <scope>NUCLEOTIDE SEQUENCE</scope>
</reference>
<feature type="non-terminal residue" evidence="2">
    <location>
        <position position="210"/>
    </location>
</feature>
<evidence type="ECO:0000313" key="3">
    <source>
        <dbReference type="EMBL" id="CAF4281367.1"/>
    </source>
</evidence>
<gene>
    <name evidence="2" type="ORF">GPM918_LOCUS32578</name>
    <name evidence="3" type="ORF">SRO942_LOCUS33249</name>
</gene>
<feature type="domain" description="MULE transposase" evidence="1">
    <location>
        <begin position="72"/>
        <end position="109"/>
    </location>
</feature>
<comment type="caution">
    <text evidence="2">The sequence shown here is derived from an EMBL/GenBank/DDBJ whole genome shotgun (WGS) entry which is preliminary data.</text>
</comment>
<proteinExistence type="predicted"/>
<dbReference type="Pfam" id="PF10551">
    <property type="entry name" value="MULE"/>
    <property type="match status" value="1"/>
</dbReference>
<name>A0A815K0F6_9BILA</name>
<evidence type="ECO:0000259" key="1">
    <source>
        <dbReference type="Pfam" id="PF10551"/>
    </source>
</evidence>
<evidence type="ECO:0000313" key="4">
    <source>
        <dbReference type="Proteomes" id="UP000663829"/>
    </source>
</evidence>
<organism evidence="2 4">
    <name type="scientific">Didymodactylos carnosus</name>
    <dbReference type="NCBI Taxonomy" id="1234261"/>
    <lineage>
        <taxon>Eukaryota</taxon>
        <taxon>Metazoa</taxon>
        <taxon>Spiralia</taxon>
        <taxon>Gnathifera</taxon>
        <taxon>Rotifera</taxon>
        <taxon>Eurotatoria</taxon>
        <taxon>Bdelloidea</taxon>
        <taxon>Philodinida</taxon>
        <taxon>Philodinidae</taxon>
        <taxon>Didymodactylos</taxon>
    </lineage>
</organism>
<accession>A0A815K0F6</accession>
<dbReference type="Proteomes" id="UP000681722">
    <property type="component" value="Unassembled WGS sequence"/>
</dbReference>
<dbReference type="InterPro" id="IPR018289">
    <property type="entry name" value="MULE_transposase_dom"/>
</dbReference>
<protein>
    <recommendedName>
        <fullName evidence="1">MULE transposase domain-containing protein</fullName>
    </recommendedName>
</protein>
<dbReference type="Proteomes" id="UP000663829">
    <property type="component" value="Unassembled WGS sequence"/>
</dbReference>
<evidence type="ECO:0000313" key="2">
    <source>
        <dbReference type="EMBL" id="CAF1386380.1"/>
    </source>
</evidence>
<dbReference type="EMBL" id="CAJOBC010082127">
    <property type="protein sequence ID" value="CAF4281367.1"/>
    <property type="molecule type" value="Genomic_DNA"/>
</dbReference>
<dbReference type="OrthoDB" id="10029846at2759"/>